<proteinExistence type="inferred from homology"/>
<evidence type="ECO:0000256" key="6">
    <source>
        <dbReference type="ARBA" id="ARBA00022741"/>
    </source>
</evidence>
<dbReference type="CDD" id="cd06581">
    <property type="entry name" value="TM_PBP1_LivM_like"/>
    <property type="match status" value="1"/>
</dbReference>
<keyword evidence="4" id="KW-1003">Cell membrane</keyword>
<reference evidence="16 17" key="1">
    <citation type="submission" date="2018-06" db="EMBL/GenBank/DDBJ databases">
        <authorList>
            <consortium name="Pathogen Informatics"/>
            <person name="Doyle S."/>
        </authorList>
    </citation>
    <scope>NUCLEOTIDE SEQUENCE [LARGE SCALE GENOMIC DNA]</scope>
    <source>
        <strain evidence="16 17">NCTC10211</strain>
    </source>
</reference>
<keyword evidence="6" id="KW-0547">Nucleotide-binding</keyword>
<accession>A0A379Z3I8</accession>
<evidence type="ECO:0000256" key="13">
    <source>
        <dbReference type="SAM" id="MobiDB-lite"/>
    </source>
</evidence>
<evidence type="ECO:0000256" key="14">
    <source>
        <dbReference type="SAM" id="Phobius"/>
    </source>
</evidence>
<dbReference type="SUPFAM" id="SSF52540">
    <property type="entry name" value="P-loop containing nucleoside triphosphate hydrolases"/>
    <property type="match status" value="1"/>
</dbReference>
<dbReference type="InterPro" id="IPR001851">
    <property type="entry name" value="ABC_transp_permease"/>
</dbReference>
<dbReference type="GO" id="GO:0016887">
    <property type="term" value="F:ATP hydrolysis activity"/>
    <property type="evidence" value="ECO:0007669"/>
    <property type="project" value="InterPro"/>
</dbReference>
<dbReference type="AlphaFoldDB" id="A0A379Z3I8"/>
<keyword evidence="7 16" id="KW-0067">ATP-binding</keyword>
<dbReference type="CDD" id="cd03219">
    <property type="entry name" value="ABC_Mj1267_LivG_branched"/>
    <property type="match status" value="1"/>
</dbReference>
<feature type="transmembrane region" description="Helical" evidence="14">
    <location>
        <begin position="316"/>
        <end position="337"/>
    </location>
</feature>
<feature type="transmembrane region" description="Helical" evidence="14">
    <location>
        <begin position="20"/>
        <end position="38"/>
    </location>
</feature>
<keyword evidence="10 14" id="KW-0472">Membrane</keyword>
<dbReference type="InterPro" id="IPR003439">
    <property type="entry name" value="ABC_transporter-like_ATP-bd"/>
</dbReference>
<dbReference type="Gene3D" id="3.40.50.300">
    <property type="entry name" value="P-loop containing nucleotide triphosphate hydrolases"/>
    <property type="match status" value="1"/>
</dbReference>
<evidence type="ECO:0000256" key="5">
    <source>
        <dbReference type="ARBA" id="ARBA00022692"/>
    </source>
</evidence>
<dbReference type="InterPro" id="IPR027417">
    <property type="entry name" value="P-loop_NTPase"/>
</dbReference>
<feature type="transmembrane region" description="Helical" evidence="14">
    <location>
        <begin position="100"/>
        <end position="121"/>
    </location>
</feature>
<comment type="subcellular location">
    <subcellularLocation>
        <location evidence="1">Cell inner membrane</location>
        <topology evidence="1">Multi-pass membrane protein</topology>
    </subcellularLocation>
</comment>
<evidence type="ECO:0000256" key="3">
    <source>
        <dbReference type="ARBA" id="ARBA00022448"/>
    </source>
</evidence>
<feature type="transmembrane region" description="Helical" evidence="14">
    <location>
        <begin position="266"/>
        <end position="285"/>
    </location>
</feature>
<dbReference type="InterPro" id="IPR017871">
    <property type="entry name" value="ABC_transporter-like_CS"/>
</dbReference>
<dbReference type="Pfam" id="PF02653">
    <property type="entry name" value="BPD_transp_2"/>
    <property type="match status" value="1"/>
</dbReference>
<dbReference type="GO" id="GO:0015188">
    <property type="term" value="F:L-isoleucine transmembrane transporter activity"/>
    <property type="evidence" value="ECO:0007669"/>
    <property type="project" value="TreeGrafter"/>
</dbReference>
<evidence type="ECO:0000259" key="15">
    <source>
        <dbReference type="PROSITE" id="PS50893"/>
    </source>
</evidence>
<dbReference type="PANTHER" id="PTHR45772">
    <property type="entry name" value="CONSERVED COMPONENT OF ABC TRANSPORTER FOR NATURAL AMINO ACIDS-RELATED"/>
    <property type="match status" value="1"/>
</dbReference>
<evidence type="ECO:0000256" key="1">
    <source>
        <dbReference type="ARBA" id="ARBA00004429"/>
    </source>
</evidence>
<evidence type="ECO:0000256" key="2">
    <source>
        <dbReference type="ARBA" id="ARBA00005417"/>
    </source>
</evidence>
<evidence type="ECO:0000256" key="10">
    <source>
        <dbReference type="ARBA" id="ARBA00023136"/>
    </source>
</evidence>
<dbReference type="FunFam" id="3.40.50.300:FF:000317">
    <property type="entry name" value="Amino acid ABC transporter ATP-binding protein"/>
    <property type="match status" value="1"/>
</dbReference>
<evidence type="ECO:0000313" key="17">
    <source>
        <dbReference type="Proteomes" id="UP000254765"/>
    </source>
</evidence>
<keyword evidence="3" id="KW-0813">Transport</keyword>
<dbReference type="Pfam" id="PF12399">
    <property type="entry name" value="BCA_ABC_TP_C"/>
    <property type="match status" value="1"/>
</dbReference>
<dbReference type="SMART" id="SM00382">
    <property type="entry name" value="AAA"/>
    <property type="match status" value="1"/>
</dbReference>
<dbReference type="InterPro" id="IPR021807">
    <property type="entry name" value="LivHM_N"/>
</dbReference>
<dbReference type="Proteomes" id="UP000254765">
    <property type="component" value="Unassembled WGS sequence"/>
</dbReference>
<dbReference type="InterPro" id="IPR043428">
    <property type="entry name" value="LivM-like"/>
</dbReference>
<dbReference type="EMBL" id="UGYK01000002">
    <property type="protein sequence ID" value="SUI54587.1"/>
    <property type="molecule type" value="Genomic_DNA"/>
</dbReference>
<dbReference type="Pfam" id="PF00005">
    <property type="entry name" value="ABC_tran"/>
    <property type="match status" value="1"/>
</dbReference>
<dbReference type="GO" id="GO:0005304">
    <property type="term" value="F:L-valine transmembrane transporter activity"/>
    <property type="evidence" value="ECO:0007669"/>
    <property type="project" value="TreeGrafter"/>
</dbReference>
<dbReference type="Pfam" id="PF11862">
    <property type="entry name" value="DUF3382"/>
    <property type="match status" value="1"/>
</dbReference>
<evidence type="ECO:0000256" key="11">
    <source>
        <dbReference type="ARBA" id="ARBA00041124"/>
    </source>
</evidence>
<dbReference type="PANTHER" id="PTHR45772:SF11">
    <property type="entry name" value="HIGH-AFFINITY BRANCHED-CHAIN AMINO ACID TRANSPORT ATP-BINDING PROTEIN LIVG"/>
    <property type="match status" value="1"/>
</dbReference>
<protein>
    <recommendedName>
        <fullName evidence="11">High-affinity branched-chain amino acid transport ATP-binding protein LivG</fullName>
    </recommendedName>
    <alternativeName>
        <fullName evidence="12">LIV-I protein G</fullName>
    </alternativeName>
</protein>
<dbReference type="PROSITE" id="PS00211">
    <property type="entry name" value="ABC_TRANSPORTER_1"/>
    <property type="match status" value="1"/>
</dbReference>
<dbReference type="InterPro" id="IPR032823">
    <property type="entry name" value="BCA_ABC_TP_C"/>
</dbReference>
<dbReference type="GO" id="GO:0015808">
    <property type="term" value="P:L-alanine transport"/>
    <property type="evidence" value="ECO:0007669"/>
    <property type="project" value="TreeGrafter"/>
</dbReference>
<evidence type="ECO:0000256" key="7">
    <source>
        <dbReference type="ARBA" id="ARBA00022840"/>
    </source>
</evidence>
<evidence type="ECO:0000256" key="8">
    <source>
        <dbReference type="ARBA" id="ARBA00022970"/>
    </source>
</evidence>
<evidence type="ECO:0000256" key="4">
    <source>
        <dbReference type="ARBA" id="ARBA00022475"/>
    </source>
</evidence>
<dbReference type="InterPro" id="IPR003593">
    <property type="entry name" value="AAA+_ATPase"/>
</dbReference>
<dbReference type="GO" id="GO:0042941">
    <property type="term" value="P:D-alanine transmembrane transport"/>
    <property type="evidence" value="ECO:0007669"/>
    <property type="project" value="TreeGrafter"/>
</dbReference>
<organism evidence="16 17">
    <name type="scientific">Serratia marcescens</name>
    <dbReference type="NCBI Taxonomy" id="615"/>
    <lineage>
        <taxon>Bacteria</taxon>
        <taxon>Pseudomonadati</taxon>
        <taxon>Pseudomonadota</taxon>
        <taxon>Gammaproteobacteria</taxon>
        <taxon>Enterobacterales</taxon>
        <taxon>Yersiniaceae</taxon>
        <taxon>Serratia</taxon>
    </lineage>
</organism>
<keyword evidence="8" id="KW-0029">Amino-acid transport</keyword>
<feature type="transmembrane region" description="Helical" evidence="14">
    <location>
        <begin position="128"/>
        <end position="157"/>
    </location>
</feature>
<evidence type="ECO:0000313" key="16">
    <source>
        <dbReference type="EMBL" id="SUI54587.1"/>
    </source>
</evidence>
<name>A0A379Z3I8_SERMA</name>
<keyword evidence="5 14" id="KW-0812">Transmembrane</keyword>
<keyword evidence="16" id="KW-0378">Hydrolase</keyword>
<feature type="transmembrane region" description="Helical" evidence="14">
    <location>
        <begin position="169"/>
        <end position="193"/>
    </location>
</feature>
<feature type="region of interest" description="Disordered" evidence="13">
    <location>
        <begin position="359"/>
        <end position="381"/>
    </location>
</feature>
<dbReference type="PROSITE" id="PS50893">
    <property type="entry name" value="ABC_TRANSPORTER_2"/>
    <property type="match status" value="1"/>
</dbReference>
<sequence>MSQSVINGGLDVKRSLLDAVLAGLIALIVFGPIVGIVLNGYSFNVEPRRLVWIIVAVMAGRLLLSLFLQTAPGRKVLARFDGGNDGVYVRPLGYKSNLRWFLPLMAAIALLFPFVATKYLLTVAILGLIYVLLGLGLNIVVGLAGLLDLGYVAFYAIGAYGLALGYQYLGLGFWAMLPLGALMAALAGALLGFPVLRMHGDYLAIVTLGFGEIIRLVLNNWMSLTGGPNGISVPAPTVFGLEFGRRAKDGGVPIHEFLGIDYNPNLKFIFIYAMLFLVVLLVLYIKHRLTRMPIGRAWEALREDEIACRSLGLNHVLVKLSAFMLGASTAGLAGVFFRHLPGVRQPDFVHLLRVGPDPGDRGAGRHGLHPRRGAGGLRADGGAGAAAQLRRIPGAAVWRADGGDDDLAAARAGAHQPIQLRRTQGGGAMSDAILRVEHLMMRFGGIKALNDVNLEVERGSITALIGPNGAGKTTVFNCLTGFYRASGGAILLNTHKRPTDVIQVLGQKFRAGDWIRPKRLGSRLYYKMFGGTHLVNRAGLARTFQNIRLFREMSVVENLLVAQHMQSNRNLIAGVLNTPGYRRAESAALDHAFYWLEVVDLADCANRLAGEMSYGQQRRLEIARAMCTAPEMICLDEPAAGLNPVETAALSRIIRFLRQHHGITVLLIEHDMGMVMEISDRVIVLDHGDVIARGTPQEIQHNEAVIAAYLGADEEELAG</sequence>
<keyword evidence="9 14" id="KW-1133">Transmembrane helix</keyword>
<dbReference type="GO" id="GO:0005524">
    <property type="term" value="F:ATP binding"/>
    <property type="evidence" value="ECO:0007669"/>
    <property type="project" value="UniProtKB-KW"/>
</dbReference>
<dbReference type="GO" id="GO:1903805">
    <property type="term" value="P:L-valine import across plasma membrane"/>
    <property type="evidence" value="ECO:0007669"/>
    <property type="project" value="TreeGrafter"/>
</dbReference>
<dbReference type="GO" id="GO:0015192">
    <property type="term" value="F:L-phenylalanine transmembrane transporter activity"/>
    <property type="evidence" value="ECO:0007669"/>
    <property type="project" value="TreeGrafter"/>
</dbReference>
<dbReference type="InterPro" id="IPR051120">
    <property type="entry name" value="ABC_AA/LPS_Transport"/>
</dbReference>
<feature type="transmembrane region" description="Helical" evidence="14">
    <location>
        <begin position="50"/>
        <end position="68"/>
    </location>
</feature>
<evidence type="ECO:0000256" key="12">
    <source>
        <dbReference type="ARBA" id="ARBA00042258"/>
    </source>
</evidence>
<dbReference type="GO" id="GO:1903806">
    <property type="term" value="P:L-isoleucine import across plasma membrane"/>
    <property type="evidence" value="ECO:0007669"/>
    <property type="project" value="TreeGrafter"/>
</dbReference>
<comment type="similarity">
    <text evidence="2">Belongs to the ABC transporter superfamily.</text>
</comment>
<gene>
    <name evidence="16" type="primary">lptB_3</name>
    <name evidence="16" type="ORF">NCTC10211_03025</name>
</gene>
<evidence type="ECO:0000256" key="9">
    <source>
        <dbReference type="ARBA" id="ARBA00022989"/>
    </source>
</evidence>
<dbReference type="GO" id="GO:0005886">
    <property type="term" value="C:plasma membrane"/>
    <property type="evidence" value="ECO:0007669"/>
    <property type="project" value="UniProtKB-SubCell"/>
</dbReference>
<feature type="domain" description="ABC transporter" evidence="15">
    <location>
        <begin position="434"/>
        <end position="712"/>
    </location>
</feature>